<protein>
    <submittedName>
        <fullName evidence="1">Uncharacterized protein</fullName>
    </submittedName>
</protein>
<dbReference type="EMBL" id="VOFY01002887">
    <property type="protein sequence ID" value="KAA8577407.1"/>
    <property type="molecule type" value="Genomic_DNA"/>
</dbReference>
<feature type="non-terminal residue" evidence="1">
    <location>
        <position position="1"/>
    </location>
</feature>
<dbReference type="AlphaFoldDB" id="A0A5J5C6N6"/>
<comment type="caution">
    <text evidence="1">The sequence shown here is derived from an EMBL/GenBank/DDBJ whole genome shotgun (WGS) entry which is preliminary data.</text>
</comment>
<organism evidence="1 2">
    <name type="scientific">Etheostoma spectabile</name>
    <name type="common">orangethroat darter</name>
    <dbReference type="NCBI Taxonomy" id="54343"/>
    <lineage>
        <taxon>Eukaryota</taxon>
        <taxon>Metazoa</taxon>
        <taxon>Chordata</taxon>
        <taxon>Craniata</taxon>
        <taxon>Vertebrata</taxon>
        <taxon>Euteleostomi</taxon>
        <taxon>Actinopterygii</taxon>
        <taxon>Neopterygii</taxon>
        <taxon>Teleostei</taxon>
        <taxon>Neoteleostei</taxon>
        <taxon>Acanthomorphata</taxon>
        <taxon>Eupercaria</taxon>
        <taxon>Perciformes</taxon>
        <taxon>Percoidei</taxon>
        <taxon>Percidae</taxon>
        <taxon>Etheostomatinae</taxon>
        <taxon>Etheostoma</taxon>
    </lineage>
</organism>
<dbReference type="Proteomes" id="UP000327493">
    <property type="component" value="Unassembled WGS sequence"/>
</dbReference>
<name>A0A5J5C6N6_9PERO</name>
<evidence type="ECO:0000313" key="1">
    <source>
        <dbReference type="EMBL" id="KAA8577407.1"/>
    </source>
</evidence>
<proteinExistence type="predicted"/>
<sequence length="123" mass="13172">CFLHPCLGCVFNTIQTQAAFTRSAAKLLRHRLQGVGPLTLPTTPLIGQQGVAAARHPITGLRVETGPPSLPSAGRTVATRRIYSPTVPSIGNEVILTKSGRYQPVFRVSRETDKGGANRTANR</sequence>
<gene>
    <name evidence="1" type="ORF">FQN60_004514</name>
</gene>
<reference evidence="1 2" key="1">
    <citation type="submission" date="2019-08" db="EMBL/GenBank/DDBJ databases">
        <title>A chromosome-level genome assembly, high-density linkage maps, and genome scans reveal the genomic architecture of hybrid incompatibilities underlying speciation via character displacement in darters (Percidae: Etheostominae).</title>
        <authorList>
            <person name="Moran R.L."/>
            <person name="Catchen J.M."/>
            <person name="Fuller R.C."/>
        </authorList>
    </citation>
    <scope>NUCLEOTIDE SEQUENCE [LARGE SCALE GENOMIC DNA]</scope>
    <source>
        <strain evidence="1">EspeVRDwgs_2016</strain>
        <tissue evidence="1">Muscle</tissue>
    </source>
</reference>
<keyword evidence="2" id="KW-1185">Reference proteome</keyword>
<evidence type="ECO:0000313" key="2">
    <source>
        <dbReference type="Proteomes" id="UP000327493"/>
    </source>
</evidence>
<accession>A0A5J5C6N6</accession>